<dbReference type="Proteomes" id="UP001058744">
    <property type="component" value="Chromosome"/>
</dbReference>
<evidence type="ECO:0000313" key="3">
    <source>
        <dbReference type="EMBL" id="UUC17531.1"/>
    </source>
</evidence>
<protein>
    <submittedName>
        <fullName evidence="3">Phage tail tape measure protein</fullName>
    </submittedName>
</protein>
<feature type="region of interest" description="Disordered" evidence="1">
    <location>
        <begin position="583"/>
        <end position="608"/>
    </location>
</feature>
<dbReference type="EMBL" id="CP101700">
    <property type="protein sequence ID" value="UUC17531.1"/>
    <property type="molecule type" value="Genomic_DNA"/>
</dbReference>
<organism evidence="3 4">
    <name type="scientific">Pseudomonas asiatica</name>
    <dbReference type="NCBI Taxonomy" id="2219225"/>
    <lineage>
        <taxon>Bacteria</taxon>
        <taxon>Pseudomonadati</taxon>
        <taxon>Pseudomonadota</taxon>
        <taxon>Gammaproteobacteria</taxon>
        <taxon>Pseudomonadales</taxon>
        <taxon>Pseudomonadaceae</taxon>
        <taxon>Pseudomonas</taxon>
    </lineage>
</organism>
<reference evidence="3" key="1">
    <citation type="submission" date="2022-07" db="EMBL/GenBank/DDBJ databases">
        <title>Complete genome of MD9.</title>
        <authorList>
            <person name="Cao G."/>
        </authorList>
    </citation>
    <scope>NUCLEOTIDE SEQUENCE</scope>
    <source>
        <strain evidence="3">MD9</strain>
    </source>
</reference>
<dbReference type="NCBIfam" id="TIGR01541">
    <property type="entry name" value="tape_meas_lam_C"/>
    <property type="match status" value="1"/>
</dbReference>
<dbReference type="RefSeq" id="WP_256381829.1">
    <property type="nucleotide sequence ID" value="NZ_CP101700.1"/>
</dbReference>
<proteinExistence type="predicted"/>
<gene>
    <name evidence="3" type="ORF">NOV18_20005</name>
</gene>
<accession>A0AAJ5LG23</accession>
<dbReference type="AlphaFoldDB" id="A0AAJ5LG23"/>
<evidence type="ECO:0000313" key="4">
    <source>
        <dbReference type="Proteomes" id="UP001058744"/>
    </source>
</evidence>
<sequence>MADTDIQGMLVRIEATTAQLRQEMARAESSVSQTSSKIDDSLKQVDDAFDRIEAHSTVLQKAVSTAFAGVGIAAAGAVAGLVAITSSTLHYAQEVQNLSNLANTSVEDFQRLAAGARLVGVDQEKLADIYKDTTDRVGEFISRGGGELQDFFNEIAPQVGVTAESFRNLSGPQALQLYYDSLVKAGASQQQITSYMEQMADEATALVPLLKNTGQGFKEAGDRAETAGSVLSSLDIRRILEVNQAIIDLETSWAGATRQLVTGLLPAIEATTRSLQSMTDNGASEALGSAIGFLIDNFNILLGVMGAKVAASFLSYLSNLAKSVISTKQASDANIAQAATAVRVAIANQQAAQSAVIRAEKEAIAAKGTAVQTQMSIQLAEARMVERAATDRLAVAQASLKGVSSSLMTVLGGPAGLAALAVGAGIAFLTLRDNSDSLEKKLGDLTDPLDKLLERFNKLNRATQAVALRELQGKIEDTQSQLTQAAGAIADKFESDLRNVGAAGADGFIAGLAPIPEEAQKAIDLVRTAAKDASSGTAVDWKAVADELRGMPGVTEGMARAIETGQIKASDLSGSLQNLKSKLSDLTDQTNRNTVSTGANSSSQTEANSAGQAYLETLDKQLAKLRDKTAVEAAERFITDNKIQSESALAKQIRDRAKAVDAQKEADKAAKDETKDSTRAQAKLTQQLKEASTAYDQLKKTFDPVGAAADEFKKQVANLDLLLKNNKITQEEYGRGVAWLADQFNTAVQASTGLSQAMKYQADLERQLAIARQQADAEAAAVGMGDKEAQRTQARLALEQDNNNKILALRDELATASTEKQRQELEKQIALRQEYGDKLVQAQRDGFTKIDAAQAEWSNGATSAWADYRDSAADVAGQTRDLFGNMFSGAEDALTQFVKTGKLSFKDFADSVVEDLIRIQVRKAMVGFLGGAFSFFGGGSAALGEGTMTGFSEVIPNAKGGVYDSPSLSSFSNQVHDSPQMFAFAKGAGIFAEAGPEAIMPLARGPDGSLGVVSMGAGGSSGDQAPITLGNITQNFHFSGGTDGVTKEDLERSTRKGVEGAYQMMLRDFKTNGPGRQLLSKK</sequence>
<evidence type="ECO:0000259" key="2">
    <source>
        <dbReference type="Pfam" id="PF09718"/>
    </source>
</evidence>
<feature type="domain" description="Bacteriophage tail tape measure C-terminal" evidence="2">
    <location>
        <begin position="856"/>
        <end position="929"/>
    </location>
</feature>
<evidence type="ECO:0000256" key="1">
    <source>
        <dbReference type="SAM" id="MobiDB-lite"/>
    </source>
</evidence>
<dbReference type="InterPro" id="IPR006431">
    <property type="entry name" value="Phage_tape_meas_C"/>
</dbReference>
<name>A0AAJ5LG23_9PSED</name>
<dbReference type="Pfam" id="PF09718">
    <property type="entry name" value="Tape_meas_lam_C"/>
    <property type="match status" value="1"/>
</dbReference>